<dbReference type="PANTHER" id="PTHR23086:SF101">
    <property type="entry name" value="LP03320P-RELATED"/>
    <property type="match status" value="1"/>
</dbReference>
<feature type="region of interest" description="Disordered" evidence="2">
    <location>
        <begin position="1"/>
        <end position="53"/>
    </location>
</feature>
<accession>A0ABM3MRT3</accession>
<feature type="region of interest" description="Disordered" evidence="2">
    <location>
        <begin position="337"/>
        <end position="382"/>
    </location>
</feature>
<dbReference type="Pfam" id="PF01504">
    <property type="entry name" value="PIP5K"/>
    <property type="match status" value="1"/>
</dbReference>
<name>A0ABM3MRT3_GALME</name>
<evidence type="ECO:0000313" key="4">
    <source>
        <dbReference type="Proteomes" id="UP001652740"/>
    </source>
</evidence>
<evidence type="ECO:0000313" key="5">
    <source>
        <dbReference type="RefSeq" id="XP_052753955.1"/>
    </source>
</evidence>
<reference evidence="5" key="1">
    <citation type="submission" date="2025-08" db="UniProtKB">
        <authorList>
            <consortium name="RefSeq"/>
        </authorList>
    </citation>
    <scope>IDENTIFICATION</scope>
    <source>
        <tissue evidence="5">Whole larvae</tissue>
    </source>
</reference>
<evidence type="ECO:0000256" key="2">
    <source>
        <dbReference type="SAM" id="MobiDB-lite"/>
    </source>
</evidence>
<keyword evidence="1" id="KW-0418">Kinase</keyword>
<feature type="compositionally biased region" description="Polar residues" evidence="2">
    <location>
        <begin position="599"/>
        <end position="620"/>
    </location>
</feature>
<dbReference type="Proteomes" id="UP001652740">
    <property type="component" value="Unplaced"/>
</dbReference>
<sequence length="672" mass="74618">MASGDTDHIEVMDSSASRKTENATAPTETDDDDNDRSSIAEKNAPYDPAVGPLGAVSKIHKSDRKIGHRRVGEGGEITYKKIQSSQIMGSIQLGIQHAIGGLASKPERDLLMQDFMTVETTNFPHEGSNHTPAHHYSEFKFKTYAPIAFRYFRDLFGIQPDDFLMSMCSAPLRELSNPGASGSIFYLTNDDEFIIKTVQHKEGEFLQKLLPGYYLNLDQNPRTLLPKFFGLYCYQCNSKNVRLVAMNNILPSSVKLHQKYDLKGSTYKRKANKSERQKSSPTYKDLDFMDHHPEGIFLEADTYTALTKTMQRDCRVLESFKIMDYSLLVGIHNLDEAQREKTESRKRTDSGQSDDETEGEPKRSGLNRTRSEQVKEDFGTQVKRTQSINRQRLVAHSTAMESIQAESEPIDEEEDVPPGGIPARNARGERLLLFLGIIDILQSYRLRKKLEHTWKSMIHDGDTVSVHRPSFYAQRFLDFMAKTVFKKIPSSLKHSPSKRKSIAKPARPQDEIEAAAAAPLSCCSTPPPPFEEAPPPRTSRTNSSSTTSSSASGRRRGASSAASVMTTSSASSLALTPAALSSARSNEASVCWTPPASVEGSTPTWTEGTPSFTESSSSEQGYPITPARGVTHSDGRRSPRPPPPPRTVPPSTINCLTSEVMHLKEKVDNDYK</sequence>
<dbReference type="InterPro" id="IPR027484">
    <property type="entry name" value="PInositol-4-P-5-kinase_N"/>
</dbReference>
<keyword evidence="4" id="KW-1185">Reference proteome</keyword>
<protein>
    <submittedName>
        <fullName evidence="5">Phosphatidylinositol 4-phosphate 5-kinase type-1 alpha-like isoform X14</fullName>
    </submittedName>
</protein>
<proteinExistence type="predicted"/>
<keyword evidence="1" id="KW-0547">Nucleotide-binding</keyword>
<dbReference type="InterPro" id="IPR002498">
    <property type="entry name" value="PInositol-4-P-4/5-kinase_core"/>
</dbReference>
<feature type="region of interest" description="Disordered" evidence="2">
    <location>
        <begin position="490"/>
        <end position="672"/>
    </location>
</feature>
<feature type="compositionally biased region" description="Basic and acidic residues" evidence="2">
    <location>
        <begin position="1"/>
        <end position="21"/>
    </location>
</feature>
<feature type="region of interest" description="Disordered" evidence="2">
    <location>
        <begin position="399"/>
        <end position="418"/>
    </location>
</feature>
<dbReference type="SMART" id="SM00330">
    <property type="entry name" value="PIPKc"/>
    <property type="match status" value="1"/>
</dbReference>
<keyword evidence="1" id="KW-0808">Transferase</keyword>
<dbReference type="RefSeq" id="XP_052753955.1">
    <property type="nucleotide sequence ID" value="XM_052897995.1"/>
</dbReference>
<feature type="compositionally biased region" description="Low complexity" evidence="2">
    <location>
        <begin position="538"/>
        <end position="585"/>
    </location>
</feature>
<dbReference type="Gene3D" id="3.30.800.10">
    <property type="entry name" value="Phosphatidylinositol Phosphate Kinase II Beta"/>
    <property type="match status" value="1"/>
</dbReference>
<feature type="compositionally biased region" description="Basic and acidic residues" evidence="2">
    <location>
        <begin position="359"/>
        <end position="378"/>
    </location>
</feature>
<dbReference type="PANTHER" id="PTHR23086">
    <property type="entry name" value="PHOSPHATIDYLINOSITOL-4-PHOSPHATE 5-KINASE"/>
    <property type="match status" value="1"/>
</dbReference>
<evidence type="ECO:0000256" key="1">
    <source>
        <dbReference type="PROSITE-ProRule" id="PRU00781"/>
    </source>
</evidence>
<dbReference type="SUPFAM" id="SSF56104">
    <property type="entry name" value="SAICAR synthase-like"/>
    <property type="match status" value="1"/>
</dbReference>
<dbReference type="GeneID" id="113515266"/>
<keyword evidence="1" id="KW-0067">ATP-binding</keyword>
<dbReference type="PROSITE" id="PS51455">
    <property type="entry name" value="PIPK"/>
    <property type="match status" value="1"/>
</dbReference>
<feature type="compositionally biased region" description="Basic and acidic residues" evidence="2">
    <location>
        <begin position="337"/>
        <end position="349"/>
    </location>
</feature>
<dbReference type="Gene3D" id="3.30.810.10">
    <property type="entry name" value="2-Layer Sandwich"/>
    <property type="match status" value="1"/>
</dbReference>
<feature type="domain" description="PIPK" evidence="3">
    <location>
        <begin position="83"/>
        <end position="484"/>
    </location>
</feature>
<dbReference type="InterPro" id="IPR023610">
    <property type="entry name" value="PInositol-4/5-P-5/4-kinase"/>
</dbReference>
<dbReference type="CDD" id="cd17301">
    <property type="entry name" value="PIPKc_PIP5KI"/>
    <property type="match status" value="1"/>
</dbReference>
<dbReference type="InterPro" id="IPR027483">
    <property type="entry name" value="PInositol-4-P-4/5-kinase_C_sf"/>
</dbReference>
<organism evidence="4 5">
    <name type="scientific">Galleria mellonella</name>
    <name type="common">Greater wax moth</name>
    <dbReference type="NCBI Taxonomy" id="7137"/>
    <lineage>
        <taxon>Eukaryota</taxon>
        <taxon>Metazoa</taxon>
        <taxon>Ecdysozoa</taxon>
        <taxon>Arthropoda</taxon>
        <taxon>Hexapoda</taxon>
        <taxon>Insecta</taxon>
        <taxon>Pterygota</taxon>
        <taxon>Neoptera</taxon>
        <taxon>Endopterygota</taxon>
        <taxon>Lepidoptera</taxon>
        <taxon>Glossata</taxon>
        <taxon>Ditrysia</taxon>
        <taxon>Pyraloidea</taxon>
        <taxon>Pyralidae</taxon>
        <taxon>Galleriinae</taxon>
        <taxon>Galleria</taxon>
    </lineage>
</organism>
<feature type="compositionally biased region" description="Pro residues" evidence="2">
    <location>
        <begin position="525"/>
        <end position="537"/>
    </location>
</feature>
<feature type="compositionally biased region" description="Basic and acidic residues" evidence="2">
    <location>
        <begin position="661"/>
        <end position="672"/>
    </location>
</feature>
<gene>
    <name evidence="5" type="primary">LOC113515266</name>
</gene>
<evidence type="ECO:0000259" key="3">
    <source>
        <dbReference type="PROSITE" id="PS51455"/>
    </source>
</evidence>